<evidence type="ECO:0000256" key="3">
    <source>
        <dbReference type="ARBA" id="ARBA00012027"/>
    </source>
</evidence>
<dbReference type="InterPro" id="IPR001736">
    <property type="entry name" value="PLipase_D/transphosphatidylase"/>
</dbReference>
<reference evidence="8 9" key="1">
    <citation type="submission" date="2019-08" db="EMBL/GenBank/DDBJ databases">
        <title>Complete genome sequence of Terriglobus albidus strain ORNL.</title>
        <authorList>
            <person name="Podar M."/>
        </authorList>
    </citation>
    <scope>NUCLEOTIDE SEQUENCE [LARGE SCALE GENOMIC DNA]</scope>
    <source>
        <strain evidence="8 9">ORNL</strain>
    </source>
</reference>
<sequence length="396" mass="45077">MHRKHPSSQEKHLSFVSTQVKLLVQPDDGIKPLLAAINKAKESIRILIFRFDRFEIQKALVAAVERGVTVQALIAYTNRGEEKNLRKLEMQLLERGITVSRTSNDLVRYHGKMMIVDDKELYLFAYNYTHMDIDLSRSFGAAIKTASTVKEAIELFEADAHRVAFKSKSKNSGLVISPVNARERLTDFIRKAKKRLYIYEMKISDAEFIRLLQKKISEGVEVRVLSRASSKSDILPVRKIAMRLHARVILRDSESAFIGSQSLRKLELEARREIGVIFKDTKVVHQIERVFMRDWKKSEPIVPENAMEAAFDVPAKKVAKELAKKISVKPVIERVLDRVMDIREDAPFEPDEVVQTVRDAVRQEVHEAVAEALRNLALDCIGTVPDDPGPEKGKKG</sequence>
<evidence type="ECO:0000256" key="1">
    <source>
        <dbReference type="ARBA" id="ARBA00000798"/>
    </source>
</evidence>
<dbReference type="GO" id="GO:0004630">
    <property type="term" value="F:phospholipase D activity"/>
    <property type="evidence" value="ECO:0007669"/>
    <property type="project" value="UniProtKB-EC"/>
</dbReference>
<organism evidence="8 9">
    <name type="scientific">Terriglobus albidus</name>
    <dbReference type="NCBI Taxonomy" id="1592106"/>
    <lineage>
        <taxon>Bacteria</taxon>
        <taxon>Pseudomonadati</taxon>
        <taxon>Acidobacteriota</taxon>
        <taxon>Terriglobia</taxon>
        <taxon>Terriglobales</taxon>
        <taxon>Acidobacteriaceae</taxon>
        <taxon>Terriglobus</taxon>
    </lineage>
</organism>
<dbReference type="Gene3D" id="3.30.870.10">
    <property type="entry name" value="Endonuclease Chain A"/>
    <property type="match status" value="2"/>
</dbReference>
<keyword evidence="6" id="KW-0443">Lipid metabolism</keyword>
<comment type="catalytic activity">
    <reaction evidence="1">
        <text>a 1,2-diacyl-sn-glycero-3-phosphocholine + H2O = a 1,2-diacyl-sn-glycero-3-phosphate + choline + H(+)</text>
        <dbReference type="Rhea" id="RHEA:14445"/>
        <dbReference type="ChEBI" id="CHEBI:15354"/>
        <dbReference type="ChEBI" id="CHEBI:15377"/>
        <dbReference type="ChEBI" id="CHEBI:15378"/>
        <dbReference type="ChEBI" id="CHEBI:57643"/>
        <dbReference type="ChEBI" id="CHEBI:58608"/>
        <dbReference type="EC" id="3.1.4.4"/>
    </reaction>
</comment>
<evidence type="ECO:0000313" key="9">
    <source>
        <dbReference type="Proteomes" id="UP000321820"/>
    </source>
</evidence>
<dbReference type="GO" id="GO:0016891">
    <property type="term" value="F:RNA endonuclease activity producing 5'-phosphomonoesters, hydrolytic mechanism"/>
    <property type="evidence" value="ECO:0007669"/>
    <property type="project" value="TreeGrafter"/>
</dbReference>
<evidence type="ECO:0000256" key="5">
    <source>
        <dbReference type="ARBA" id="ARBA00022963"/>
    </source>
</evidence>
<dbReference type="InterPro" id="IPR025202">
    <property type="entry name" value="PLD-like_dom"/>
</dbReference>
<dbReference type="GO" id="GO:0006793">
    <property type="term" value="P:phosphorus metabolic process"/>
    <property type="evidence" value="ECO:0007669"/>
    <property type="project" value="UniProtKB-ARBA"/>
</dbReference>
<dbReference type="KEGG" id="talb:FTW19_11060"/>
<dbReference type="PANTHER" id="PTHR43856:SF1">
    <property type="entry name" value="MITOCHONDRIAL CARDIOLIPIN HYDROLASE"/>
    <property type="match status" value="1"/>
</dbReference>
<dbReference type="InterPro" id="IPR051406">
    <property type="entry name" value="PLD_domain"/>
</dbReference>
<dbReference type="PANTHER" id="PTHR43856">
    <property type="entry name" value="CARDIOLIPIN HYDROLASE"/>
    <property type="match status" value="1"/>
</dbReference>
<gene>
    <name evidence="8" type="ORF">FTW19_11060</name>
</gene>
<keyword evidence="5" id="KW-0442">Lipid degradation</keyword>
<keyword evidence="9" id="KW-1185">Reference proteome</keyword>
<evidence type="ECO:0000259" key="7">
    <source>
        <dbReference type="PROSITE" id="PS50035"/>
    </source>
</evidence>
<dbReference type="OrthoDB" id="106843at2"/>
<evidence type="ECO:0000256" key="4">
    <source>
        <dbReference type="ARBA" id="ARBA00022801"/>
    </source>
</evidence>
<evidence type="ECO:0000256" key="2">
    <source>
        <dbReference type="ARBA" id="ARBA00008664"/>
    </source>
</evidence>
<accession>A0A5B9EDM5</accession>
<name>A0A5B9EDM5_9BACT</name>
<dbReference type="AlphaFoldDB" id="A0A5B9EDM5"/>
<dbReference type="Proteomes" id="UP000321820">
    <property type="component" value="Chromosome"/>
</dbReference>
<dbReference type="SUPFAM" id="SSF56024">
    <property type="entry name" value="Phospholipase D/nuclease"/>
    <property type="match status" value="2"/>
</dbReference>
<protein>
    <recommendedName>
        <fullName evidence="3">phospholipase D</fullName>
        <ecNumber evidence="3">3.1.4.4</ecNumber>
    </recommendedName>
</protein>
<dbReference type="Pfam" id="PF13091">
    <property type="entry name" value="PLDc_2"/>
    <property type="match status" value="2"/>
</dbReference>
<dbReference type="EMBL" id="CP042806">
    <property type="protein sequence ID" value="QEE28491.1"/>
    <property type="molecule type" value="Genomic_DNA"/>
</dbReference>
<keyword evidence="4" id="KW-0378">Hydrolase</keyword>
<dbReference type="EC" id="3.1.4.4" evidence="3"/>
<feature type="domain" description="PLD phosphodiesterase" evidence="7">
    <location>
        <begin position="105"/>
        <end position="132"/>
    </location>
</feature>
<dbReference type="PROSITE" id="PS50035">
    <property type="entry name" value="PLD"/>
    <property type="match status" value="2"/>
</dbReference>
<evidence type="ECO:0000256" key="6">
    <source>
        <dbReference type="ARBA" id="ARBA00023098"/>
    </source>
</evidence>
<feature type="domain" description="PLD phosphodiesterase" evidence="7">
    <location>
        <begin position="240"/>
        <end position="267"/>
    </location>
</feature>
<comment type="similarity">
    <text evidence="2">Belongs to the phospholipase D family.</text>
</comment>
<proteinExistence type="inferred from homology"/>
<evidence type="ECO:0000313" key="8">
    <source>
        <dbReference type="EMBL" id="QEE28491.1"/>
    </source>
</evidence>
<dbReference type="GO" id="GO:0016042">
    <property type="term" value="P:lipid catabolic process"/>
    <property type="evidence" value="ECO:0007669"/>
    <property type="project" value="UniProtKB-KW"/>
</dbReference>